<evidence type="ECO:0000256" key="3">
    <source>
        <dbReference type="ARBA" id="ARBA00023004"/>
    </source>
</evidence>
<evidence type="ECO:0000256" key="2">
    <source>
        <dbReference type="ARBA" id="ARBA00008749"/>
    </source>
</evidence>
<evidence type="ECO:0000256" key="1">
    <source>
        <dbReference type="ARBA" id="ARBA00001954"/>
    </source>
</evidence>
<reference evidence="6" key="1">
    <citation type="submission" date="2024-01" db="EMBL/GenBank/DDBJ databases">
        <title>Bank of Algae and Cyanobacteria of the Azores (BACA) strain genomes.</title>
        <authorList>
            <person name="Luz R."/>
            <person name="Cordeiro R."/>
            <person name="Fonseca A."/>
            <person name="Goncalves V."/>
        </authorList>
    </citation>
    <scope>NUCLEOTIDE SEQUENCE</scope>
    <source>
        <strain evidence="6">BACA0141</strain>
    </source>
</reference>
<comment type="cofactor">
    <cofactor evidence="1">
        <name>Fe(2+)</name>
        <dbReference type="ChEBI" id="CHEBI:29033"/>
    </cofactor>
</comment>
<dbReference type="CDD" id="cd03507">
    <property type="entry name" value="Delta12-FADS-like"/>
    <property type="match status" value="1"/>
</dbReference>
<dbReference type="AlphaFoldDB" id="A0AAW9PZ53"/>
<dbReference type="InterPro" id="IPR012171">
    <property type="entry name" value="Fatty_acid_desaturase"/>
</dbReference>
<gene>
    <name evidence="6" type="ORF">V2H45_05580</name>
</gene>
<keyword evidence="7" id="KW-1185">Reference proteome</keyword>
<dbReference type="RefSeq" id="WP_330482640.1">
    <property type="nucleotide sequence ID" value="NZ_JAZBJZ010000014.1"/>
</dbReference>
<dbReference type="InterPro" id="IPR005804">
    <property type="entry name" value="FA_desaturase_dom"/>
</dbReference>
<keyword evidence="4" id="KW-0812">Transmembrane</keyword>
<keyword evidence="4" id="KW-1133">Transmembrane helix</keyword>
<proteinExistence type="inferred from homology"/>
<sequence length="357" mass="41314">MLAGSETNISELQASPHTLTSETTLRDIIKTLPPECFAKNNTKAFLGLVLSVVAVTLGYVSLVFSPWYLLPLAWIFTGTALTGFFVIGHDCGHRSFSNKLWVNDLIGHLVFLPLIYPFHPWRIKHDHHHAHTNKMGEDNAWYPFTVEMYNSVNPYEQSIYRLIRGRFWWIGSIIHWAVLHYNTDLYPEKQKNQVRFSAGLTIAYAAIAFPLMIAAGGIFGWVNFFLMPWLVYHFWMSTFTIVHHTMPNIQFKLKEDWHAATDQLTGTVHCDYPTWVEVLCHDINVHVPHHISTGIPSYNLRMAHKSLMENWGQYLYTTKFSWGLMKEIGDRCHIFDRQNCYKSFDEAFKPEAVTTEA</sequence>
<feature type="domain" description="Fatty acid desaturase" evidence="5">
    <location>
        <begin position="66"/>
        <end position="317"/>
    </location>
</feature>
<feature type="transmembrane region" description="Helical" evidence="4">
    <location>
        <begin position="198"/>
        <end position="219"/>
    </location>
</feature>
<feature type="transmembrane region" description="Helical" evidence="4">
    <location>
        <begin position="44"/>
        <end position="62"/>
    </location>
</feature>
<name>A0AAW9PZ53_9CYAN</name>
<dbReference type="EMBL" id="JAZBJZ010000014">
    <property type="protein sequence ID" value="MEE3716213.1"/>
    <property type="molecule type" value="Genomic_DNA"/>
</dbReference>
<comment type="similarity">
    <text evidence="2">Belongs to the fatty acid desaturase type 2 family.</text>
</comment>
<evidence type="ECO:0000259" key="5">
    <source>
        <dbReference type="Pfam" id="PF00487"/>
    </source>
</evidence>
<evidence type="ECO:0000313" key="7">
    <source>
        <dbReference type="Proteomes" id="UP001333818"/>
    </source>
</evidence>
<organism evidence="6 7">
    <name type="scientific">Tumidithrix elongata BACA0141</name>
    <dbReference type="NCBI Taxonomy" id="2716417"/>
    <lineage>
        <taxon>Bacteria</taxon>
        <taxon>Bacillati</taxon>
        <taxon>Cyanobacteriota</taxon>
        <taxon>Cyanophyceae</taxon>
        <taxon>Pseudanabaenales</taxon>
        <taxon>Pseudanabaenaceae</taxon>
        <taxon>Tumidithrix</taxon>
        <taxon>Tumidithrix elongata</taxon>
    </lineage>
</organism>
<dbReference type="GO" id="GO:0016491">
    <property type="term" value="F:oxidoreductase activity"/>
    <property type="evidence" value="ECO:0007669"/>
    <property type="project" value="UniProtKB-KW"/>
</dbReference>
<dbReference type="Pfam" id="PF00487">
    <property type="entry name" value="FA_desaturase"/>
    <property type="match status" value="1"/>
</dbReference>
<keyword evidence="6" id="KW-0560">Oxidoreductase</keyword>
<evidence type="ECO:0000256" key="4">
    <source>
        <dbReference type="SAM" id="Phobius"/>
    </source>
</evidence>
<dbReference type="PANTHER" id="PTHR32100">
    <property type="entry name" value="OMEGA-6 FATTY ACID DESATURASE, CHLOROPLASTIC"/>
    <property type="match status" value="1"/>
</dbReference>
<dbReference type="EC" id="1.14.19.-" evidence="6"/>
<feature type="transmembrane region" description="Helical" evidence="4">
    <location>
        <begin position="68"/>
        <end position="88"/>
    </location>
</feature>
<protein>
    <submittedName>
        <fullName evidence="6">Fatty acid desaturase</fullName>
        <ecNumber evidence="6">1.14.19.-</ecNumber>
    </submittedName>
</protein>
<keyword evidence="3" id="KW-0408">Iron</keyword>
<comment type="caution">
    <text evidence="6">The sequence shown here is derived from an EMBL/GenBank/DDBJ whole genome shotgun (WGS) entry which is preliminary data.</text>
</comment>
<evidence type="ECO:0000313" key="6">
    <source>
        <dbReference type="EMBL" id="MEE3716213.1"/>
    </source>
</evidence>
<dbReference type="GO" id="GO:0006629">
    <property type="term" value="P:lipid metabolic process"/>
    <property type="evidence" value="ECO:0007669"/>
    <property type="project" value="InterPro"/>
</dbReference>
<dbReference type="Proteomes" id="UP001333818">
    <property type="component" value="Unassembled WGS sequence"/>
</dbReference>
<accession>A0AAW9PZ53</accession>
<keyword evidence="4" id="KW-0472">Membrane</keyword>